<dbReference type="GO" id="GO:0016491">
    <property type="term" value="F:oxidoreductase activity"/>
    <property type="evidence" value="ECO:0007669"/>
    <property type="project" value="InterPro"/>
</dbReference>
<dbReference type="RefSeq" id="WP_118928546.1">
    <property type="nucleotide sequence ID" value="NZ_QXGH01000040.1"/>
</dbReference>
<comment type="catalytic activity">
    <reaction evidence="2">
        <text>oxidized coenzyme F420-(gamma-L-Glu)(n) + a quinol + H(+) = reduced coenzyme F420-(gamma-L-Glu)(n) + a quinone</text>
        <dbReference type="Rhea" id="RHEA:39663"/>
        <dbReference type="Rhea" id="RHEA-COMP:12939"/>
        <dbReference type="Rhea" id="RHEA-COMP:14378"/>
        <dbReference type="ChEBI" id="CHEBI:15378"/>
        <dbReference type="ChEBI" id="CHEBI:24646"/>
        <dbReference type="ChEBI" id="CHEBI:132124"/>
        <dbReference type="ChEBI" id="CHEBI:133980"/>
        <dbReference type="ChEBI" id="CHEBI:139511"/>
    </reaction>
</comment>
<dbReference type="GO" id="GO:0005886">
    <property type="term" value="C:plasma membrane"/>
    <property type="evidence" value="ECO:0007669"/>
    <property type="project" value="TreeGrafter"/>
</dbReference>
<gene>
    <name evidence="3" type="ORF">D0Z08_27790</name>
</gene>
<evidence type="ECO:0000256" key="1">
    <source>
        <dbReference type="ARBA" id="ARBA00008710"/>
    </source>
</evidence>
<comment type="caution">
    <text evidence="3">The sequence shown here is derived from an EMBL/GenBank/DDBJ whole genome shotgun (WGS) entry which is preliminary data.</text>
</comment>
<dbReference type="InterPro" id="IPR012349">
    <property type="entry name" value="Split_barrel_FMN-bd"/>
</dbReference>
<evidence type="ECO:0000313" key="4">
    <source>
        <dbReference type="Proteomes" id="UP000283644"/>
    </source>
</evidence>
<dbReference type="OrthoDB" id="8225825at2"/>
<dbReference type="EMBL" id="QXGH01000040">
    <property type="protein sequence ID" value="RHW23749.1"/>
    <property type="molecule type" value="Genomic_DNA"/>
</dbReference>
<sequence length="145" mass="15968">MPLTGDYEPSAWPDARDQVELFEKTQGAEGNTLLGLPVVIITTSGKRSGKLRKTPLMRVEHEGRYAAVASVGGAPTHPGWYHNMLASPLVELQDGAVRQDYTARELDGAERETWWARAVDAFPDYAEYAAATTRKIPVMLLEPLS</sequence>
<dbReference type="Proteomes" id="UP000283644">
    <property type="component" value="Unassembled WGS sequence"/>
</dbReference>
<evidence type="ECO:0000256" key="2">
    <source>
        <dbReference type="ARBA" id="ARBA00049106"/>
    </source>
</evidence>
<comment type="similarity">
    <text evidence="1">Belongs to the F420H(2)-dependent quinone reductase family.</text>
</comment>
<name>A0A417XTF8_9ACTN</name>
<dbReference type="PANTHER" id="PTHR39428:SF3">
    <property type="entry name" value="DEAZAFLAVIN-DEPENDENT NITROREDUCTASE"/>
    <property type="match status" value="1"/>
</dbReference>
<dbReference type="Gene3D" id="2.30.110.10">
    <property type="entry name" value="Electron Transport, Fmn-binding Protein, Chain A"/>
    <property type="match status" value="1"/>
</dbReference>
<dbReference type="Pfam" id="PF04075">
    <property type="entry name" value="F420H2_quin_red"/>
    <property type="match status" value="1"/>
</dbReference>
<dbReference type="PANTHER" id="PTHR39428">
    <property type="entry name" value="F420H(2)-DEPENDENT QUINONE REDUCTASE RV1261C"/>
    <property type="match status" value="1"/>
</dbReference>
<proteinExistence type="inferred from homology"/>
<keyword evidence="4" id="KW-1185">Reference proteome</keyword>
<dbReference type="InterPro" id="IPR004378">
    <property type="entry name" value="F420H2_quin_Rdtase"/>
</dbReference>
<protein>
    <submittedName>
        <fullName evidence="3">Nitroreductase family deazaflavin-dependent oxidoreductase</fullName>
    </submittedName>
</protein>
<reference evidence="3 4" key="1">
    <citation type="submission" date="2018-09" db="EMBL/GenBank/DDBJ databases">
        <title>Genome sequencing of Nocardioides immobilis CCTCC AB 2017083 for comparison to Nocardioides silvaticus.</title>
        <authorList>
            <person name="Li C."/>
            <person name="Wang G."/>
        </authorList>
    </citation>
    <scope>NUCLEOTIDE SEQUENCE [LARGE SCALE GENOMIC DNA]</scope>
    <source>
        <strain evidence="3 4">CCTCC AB 2017083</strain>
    </source>
</reference>
<evidence type="ECO:0000313" key="3">
    <source>
        <dbReference type="EMBL" id="RHW23749.1"/>
    </source>
</evidence>
<dbReference type="AlphaFoldDB" id="A0A417XTF8"/>
<dbReference type="GO" id="GO:0070967">
    <property type="term" value="F:coenzyme F420 binding"/>
    <property type="evidence" value="ECO:0007669"/>
    <property type="project" value="TreeGrafter"/>
</dbReference>
<accession>A0A417XTF8</accession>
<organism evidence="3 4">
    <name type="scientific">Nocardioides immobilis</name>
    <dbReference type="NCBI Taxonomy" id="2049295"/>
    <lineage>
        <taxon>Bacteria</taxon>
        <taxon>Bacillati</taxon>
        <taxon>Actinomycetota</taxon>
        <taxon>Actinomycetes</taxon>
        <taxon>Propionibacteriales</taxon>
        <taxon>Nocardioidaceae</taxon>
        <taxon>Nocardioides</taxon>
    </lineage>
</organism>
<dbReference type="NCBIfam" id="TIGR00026">
    <property type="entry name" value="hi_GC_TIGR00026"/>
    <property type="match status" value="1"/>
</dbReference>